<evidence type="ECO:0000313" key="2">
    <source>
        <dbReference type="EMBL" id="TQR08573.1"/>
    </source>
</evidence>
<dbReference type="Proteomes" id="UP000318937">
    <property type="component" value="Unassembled WGS sequence"/>
</dbReference>
<comment type="caution">
    <text evidence="2">The sequence shown here is derived from an EMBL/GenBank/DDBJ whole genome shotgun (WGS) entry which is preliminary data.</text>
</comment>
<keyword evidence="2" id="KW-0378">Hydrolase</keyword>
<evidence type="ECO:0000259" key="1">
    <source>
        <dbReference type="Pfam" id="PF00561"/>
    </source>
</evidence>
<name>A0A544STS9_9BACI</name>
<proteinExistence type="predicted"/>
<dbReference type="PRINTS" id="PR00412">
    <property type="entry name" value="EPOXHYDRLASE"/>
</dbReference>
<accession>A0A544STS9</accession>
<gene>
    <name evidence="2" type="ORF">FG383_16650</name>
</gene>
<dbReference type="GO" id="GO:0016787">
    <property type="term" value="F:hydrolase activity"/>
    <property type="evidence" value="ECO:0007669"/>
    <property type="project" value="UniProtKB-KW"/>
</dbReference>
<dbReference type="EMBL" id="VDGG01000044">
    <property type="protein sequence ID" value="TQR08573.1"/>
    <property type="molecule type" value="Genomic_DNA"/>
</dbReference>
<dbReference type="Pfam" id="PF00561">
    <property type="entry name" value="Abhydrolase_1"/>
    <property type="match status" value="1"/>
</dbReference>
<dbReference type="InterPro" id="IPR000073">
    <property type="entry name" value="AB_hydrolase_1"/>
</dbReference>
<organism evidence="2 3">
    <name type="scientific">Psychrobacillus soli</name>
    <dbReference type="NCBI Taxonomy" id="1543965"/>
    <lineage>
        <taxon>Bacteria</taxon>
        <taxon>Bacillati</taxon>
        <taxon>Bacillota</taxon>
        <taxon>Bacilli</taxon>
        <taxon>Bacillales</taxon>
        <taxon>Bacillaceae</taxon>
        <taxon>Psychrobacillus</taxon>
    </lineage>
</organism>
<dbReference type="Gene3D" id="3.40.50.1820">
    <property type="entry name" value="alpha/beta hydrolase"/>
    <property type="match status" value="1"/>
</dbReference>
<dbReference type="OrthoDB" id="9808398at2"/>
<dbReference type="InterPro" id="IPR029058">
    <property type="entry name" value="AB_hydrolase_fold"/>
</dbReference>
<dbReference type="PANTHER" id="PTHR43798">
    <property type="entry name" value="MONOACYLGLYCEROL LIPASE"/>
    <property type="match status" value="1"/>
</dbReference>
<reference evidence="2 3" key="1">
    <citation type="submission" date="2019-05" db="EMBL/GenBank/DDBJ databases">
        <title>Psychrobacillus vulpis sp. nov., a new species isolated from feces of a red fox that inhabits in The Tablas de Daimiel Natural Park, Albacete, Spain.</title>
        <authorList>
            <person name="Rodriguez M."/>
            <person name="Reina J.C."/>
            <person name="Bejar V."/>
            <person name="Llamas I."/>
        </authorList>
    </citation>
    <scope>NUCLEOTIDE SEQUENCE [LARGE SCALE GENOMIC DNA]</scope>
    <source>
        <strain evidence="2 3">NHI-2</strain>
    </source>
</reference>
<dbReference type="RefSeq" id="WP_142608523.1">
    <property type="nucleotide sequence ID" value="NZ_VDGG01000044.1"/>
</dbReference>
<dbReference type="PRINTS" id="PR00111">
    <property type="entry name" value="ABHYDROLASE"/>
</dbReference>
<keyword evidence="3" id="KW-1185">Reference proteome</keyword>
<protein>
    <submittedName>
        <fullName evidence="2">Alpha/beta fold hydrolase</fullName>
    </submittedName>
</protein>
<dbReference type="AlphaFoldDB" id="A0A544STS9"/>
<dbReference type="InterPro" id="IPR050266">
    <property type="entry name" value="AB_hydrolase_sf"/>
</dbReference>
<dbReference type="SUPFAM" id="SSF53474">
    <property type="entry name" value="alpha/beta-Hydrolases"/>
    <property type="match status" value="1"/>
</dbReference>
<dbReference type="PANTHER" id="PTHR43798:SF33">
    <property type="entry name" value="HYDROLASE, PUTATIVE (AFU_ORTHOLOGUE AFUA_2G14860)-RELATED"/>
    <property type="match status" value="1"/>
</dbReference>
<evidence type="ECO:0000313" key="3">
    <source>
        <dbReference type="Proteomes" id="UP000318937"/>
    </source>
</evidence>
<dbReference type="GO" id="GO:0016020">
    <property type="term" value="C:membrane"/>
    <property type="evidence" value="ECO:0007669"/>
    <property type="project" value="TreeGrafter"/>
</dbReference>
<feature type="domain" description="AB hydrolase-1" evidence="1">
    <location>
        <begin position="22"/>
        <end position="255"/>
    </location>
</feature>
<dbReference type="InterPro" id="IPR000639">
    <property type="entry name" value="Epox_hydrolase-like"/>
</dbReference>
<sequence length="271" mass="30495">MKENFVTFNGIESHYWEGGSGYPLILIHGGGAGADGWGNWNHIMDKYVSQGFHVIAYDVLGYGLSSRPDPVTFNYTQEARVDQLVSLISGLDLNRVSLIGNSLGGAIAASATAKLPEKINKLVLMGASGRRKPNDNSEGVRTLATYNNEREHMERIIRNLTNEQFVITEELLDYRLKMANDPATSAAYQATMSNLNKNGLFILDEDLKSIKQKTLIVHGREDNQVPLQFSLEYEHLIENAWLHVMPKCGHWAMIEYPEEFVKLTVDFLKNY</sequence>